<dbReference type="EMBL" id="JAULBC010000002">
    <property type="protein sequence ID" value="MEX6687758.1"/>
    <property type="molecule type" value="Genomic_DNA"/>
</dbReference>
<gene>
    <name evidence="2" type="ORF">QTN47_09655</name>
</gene>
<dbReference type="SMART" id="SM00953">
    <property type="entry name" value="RES"/>
    <property type="match status" value="1"/>
</dbReference>
<proteinExistence type="predicted"/>
<evidence type="ECO:0000313" key="3">
    <source>
        <dbReference type="Proteomes" id="UP001560573"/>
    </source>
</evidence>
<comment type="caution">
    <text evidence="2">The sequence shown here is derived from an EMBL/GenBank/DDBJ whole genome shotgun (WGS) entry which is preliminary data.</text>
</comment>
<accession>A0ABV3ZD29</accession>
<name>A0ABV3ZD29_9BACT</name>
<dbReference type="RefSeq" id="WP_369329161.1">
    <property type="nucleotide sequence ID" value="NZ_JAULBC010000002.1"/>
</dbReference>
<reference evidence="2 3" key="1">
    <citation type="submission" date="2023-07" db="EMBL/GenBank/DDBJ databases">
        <authorList>
            <person name="Lian W.-H."/>
        </authorList>
    </citation>
    <scope>NUCLEOTIDE SEQUENCE [LARGE SCALE GENOMIC DNA]</scope>
    <source>
        <strain evidence="2 3">SYSU DXS3180</strain>
    </source>
</reference>
<dbReference type="Proteomes" id="UP001560573">
    <property type="component" value="Unassembled WGS sequence"/>
</dbReference>
<evidence type="ECO:0000259" key="1">
    <source>
        <dbReference type="SMART" id="SM00953"/>
    </source>
</evidence>
<keyword evidence="3" id="KW-1185">Reference proteome</keyword>
<dbReference type="Pfam" id="PF08808">
    <property type="entry name" value="RES"/>
    <property type="match status" value="1"/>
</dbReference>
<sequence>MSITLYRFARTKYSNDLSGNGAKLYGGRWNNVGYPAIYTSFTTSLSLLELLIHSVSYDEIKDNRLMIIEVPDTSIMEITPKKLKANWEKDIDYTRFIGSEFIAHSSNLLLKVPSAIIPFEHNYVINPLHKDFAKVKLKETSVFSFDGRLFK</sequence>
<evidence type="ECO:0000313" key="2">
    <source>
        <dbReference type="EMBL" id="MEX6687758.1"/>
    </source>
</evidence>
<feature type="domain" description="RES" evidence="1">
    <location>
        <begin position="16"/>
        <end position="139"/>
    </location>
</feature>
<dbReference type="InterPro" id="IPR014914">
    <property type="entry name" value="RES_dom"/>
</dbReference>
<organism evidence="2 3">
    <name type="scientific">Danxiaibacter flavus</name>
    <dbReference type="NCBI Taxonomy" id="3049108"/>
    <lineage>
        <taxon>Bacteria</taxon>
        <taxon>Pseudomonadati</taxon>
        <taxon>Bacteroidota</taxon>
        <taxon>Chitinophagia</taxon>
        <taxon>Chitinophagales</taxon>
        <taxon>Chitinophagaceae</taxon>
        <taxon>Danxiaibacter</taxon>
    </lineage>
</organism>
<protein>
    <submittedName>
        <fullName evidence="2">RES family NAD+ phosphorylase</fullName>
    </submittedName>
</protein>